<evidence type="ECO:0000313" key="3">
    <source>
        <dbReference type="Proteomes" id="UP000583929"/>
    </source>
</evidence>
<name>A0A7J6EQB2_CANSA</name>
<keyword evidence="3" id="KW-1185">Reference proteome</keyword>
<sequence>MVWCGNALKMLKVSRSSMDFMFAFRKNPLDLSNSIPLEEVGFHGSSSNQGLQDVVNRFYLAIIMTAMSISNVSYVAFCVLALLGIYIVLSSTLVMASTVVTNVDKGKSVVGSVNLESTLTSSDKGKWVVYSPIVLPSGVSGPRLSPFLGGSNDCAIDDILKDVQHSLLHSQQRPLRAVMLVRLTARGTTDGLTVEGMADELTVRGMTDEVYYEPIF</sequence>
<reference evidence="2 3" key="1">
    <citation type="journal article" date="2020" name="bioRxiv">
        <title>Sequence and annotation of 42 cannabis genomes reveals extensive copy number variation in cannabinoid synthesis and pathogen resistance genes.</title>
        <authorList>
            <person name="Mckernan K.J."/>
            <person name="Helbert Y."/>
            <person name="Kane L.T."/>
            <person name="Ebling H."/>
            <person name="Zhang L."/>
            <person name="Liu B."/>
            <person name="Eaton Z."/>
            <person name="Mclaughlin S."/>
            <person name="Kingan S."/>
            <person name="Baybayan P."/>
            <person name="Concepcion G."/>
            <person name="Jordan M."/>
            <person name="Riva A."/>
            <person name="Barbazuk W."/>
            <person name="Harkins T."/>
        </authorList>
    </citation>
    <scope>NUCLEOTIDE SEQUENCE [LARGE SCALE GENOMIC DNA]</scope>
    <source>
        <strain evidence="3">cv. Jamaican Lion 4</strain>
        <tissue evidence="2">Leaf</tissue>
    </source>
</reference>
<dbReference type="AlphaFoldDB" id="A0A7J6EQB2"/>
<protein>
    <submittedName>
        <fullName evidence="2">Uncharacterized protein</fullName>
    </submittedName>
</protein>
<evidence type="ECO:0000256" key="1">
    <source>
        <dbReference type="SAM" id="Phobius"/>
    </source>
</evidence>
<keyword evidence="1" id="KW-0812">Transmembrane</keyword>
<proteinExistence type="predicted"/>
<comment type="caution">
    <text evidence="2">The sequence shown here is derived from an EMBL/GenBank/DDBJ whole genome shotgun (WGS) entry which is preliminary data.</text>
</comment>
<feature type="transmembrane region" description="Helical" evidence="1">
    <location>
        <begin position="58"/>
        <end position="89"/>
    </location>
</feature>
<evidence type="ECO:0000313" key="2">
    <source>
        <dbReference type="EMBL" id="KAF4360506.1"/>
    </source>
</evidence>
<dbReference type="Proteomes" id="UP000583929">
    <property type="component" value="Unassembled WGS sequence"/>
</dbReference>
<organism evidence="2 3">
    <name type="scientific">Cannabis sativa</name>
    <name type="common">Hemp</name>
    <name type="synonym">Marijuana</name>
    <dbReference type="NCBI Taxonomy" id="3483"/>
    <lineage>
        <taxon>Eukaryota</taxon>
        <taxon>Viridiplantae</taxon>
        <taxon>Streptophyta</taxon>
        <taxon>Embryophyta</taxon>
        <taxon>Tracheophyta</taxon>
        <taxon>Spermatophyta</taxon>
        <taxon>Magnoliopsida</taxon>
        <taxon>eudicotyledons</taxon>
        <taxon>Gunneridae</taxon>
        <taxon>Pentapetalae</taxon>
        <taxon>rosids</taxon>
        <taxon>fabids</taxon>
        <taxon>Rosales</taxon>
        <taxon>Cannabaceae</taxon>
        <taxon>Cannabis</taxon>
    </lineage>
</organism>
<keyword evidence="1" id="KW-0472">Membrane</keyword>
<accession>A0A7J6EQB2</accession>
<keyword evidence="1" id="KW-1133">Transmembrane helix</keyword>
<dbReference type="EMBL" id="JAATIQ010000347">
    <property type="protein sequence ID" value="KAF4360506.1"/>
    <property type="molecule type" value="Genomic_DNA"/>
</dbReference>
<gene>
    <name evidence="2" type="ORF">G4B88_003389</name>
</gene>